<organism evidence="1 2">
    <name type="scientific">Paenibacillus mesotrionivorans</name>
    <dbReference type="NCBI Taxonomy" id="3160968"/>
    <lineage>
        <taxon>Bacteria</taxon>
        <taxon>Bacillati</taxon>
        <taxon>Bacillota</taxon>
        <taxon>Bacilli</taxon>
        <taxon>Bacillales</taxon>
        <taxon>Paenibacillaceae</taxon>
        <taxon>Paenibacillus</taxon>
    </lineage>
</organism>
<reference evidence="1" key="1">
    <citation type="submission" date="2024-12" db="EMBL/GenBank/DDBJ databases">
        <authorList>
            <person name="Wu N."/>
        </authorList>
    </citation>
    <scope>NUCLEOTIDE SEQUENCE</scope>
    <source>
        <strain evidence="1">P15</strain>
    </source>
</reference>
<protein>
    <submittedName>
        <fullName evidence="1">CBO0543 family protein</fullName>
    </submittedName>
</protein>
<comment type="caution">
    <text evidence="1">The sequence shown here is derived from an EMBL/GenBank/DDBJ whole genome shotgun (WGS) entry which is preliminary data.</text>
</comment>
<proteinExistence type="predicted"/>
<dbReference type="Proteomes" id="UP001631969">
    <property type="component" value="Unassembled WGS sequence"/>
</dbReference>
<evidence type="ECO:0000313" key="2">
    <source>
        <dbReference type="Proteomes" id="UP001631969"/>
    </source>
</evidence>
<gene>
    <name evidence="1" type="ORF">ACI1P1_11240</name>
</gene>
<dbReference type="EMBL" id="JBJURJ010000006">
    <property type="protein sequence ID" value="MFM9328866.1"/>
    <property type="molecule type" value="Genomic_DNA"/>
</dbReference>
<keyword evidence="2" id="KW-1185">Reference proteome</keyword>
<accession>A0ACC7NVT7</accession>
<name>A0ACC7NVT7_9BACL</name>
<evidence type="ECO:0000313" key="1">
    <source>
        <dbReference type="EMBL" id="MFM9328866.1"/>
    </source>
</evidence>
<sequence length="163" mass="18592">MSVSLQYGFLGVVYLIGIAGFAAVPAHRRREAHAVFLFQNMLAWFLGLIAVEAGWLIYPVRELAKSSSTSFLFEYLCYPVVAVYYNFFYPEKGSARAKLGWTALFAFGITIPELLIEAYTDLVRYTGWKWYWTTISVGLTLAVSRLFFVWFFGPHRVSVSGKR</sequence>